<dbReference type="Proteomes" id="UP000193334">
    <property type="component" value="Chromosome"/>
</dbReference>
<evidence type="ECO:0000313" key="3">
    <source>
        <dbReference type="Proteomes" id="UP000193334"/>
    </source>
</evidence>
<evidence type="ECO:0000256" key="1">
    <source>
        <dbReference type="SAM" id="MobiDB-lite"/>
    </source>
</evidence>
<protein>
    <submittedName>
        <fullName evidence="2">Uncharacterized protein</fullName>
    </submittedName>
</protein>
<keyword evidence="3" id="KW-1185">Reference proteome</keyword>
<dbReference type="KEGG" id="pbp:STSP1_01600"/>
<dbReference type="AlphaFoldDB" id="A0A1W6LN82"/>
<evidence type="ECO:0000313" key="2">
    <source>
        <dbReference type="EMBL" id="ARN57202.1"/>
    </source>
</evidence>
<feature type="compositionally biased region" description="Basic residues" evidence="1">
    <location>
        <begin position="1"/>
        <end position="10"/>
    </location>
</feature>
<feature type="region of interest" description="Disordered" evidence="1">
    <location>
        <begin position="1"/>
        <end position="28"/>
    </location>
</feature>
<organism evidence="2 3">
    <name type="scientific">Sedimentisphaera salicampi</name>
    <dbReference type="NCBI Taxonomy" id="1941349"/>
    <lineage>
        <taxon>Bacteria</taxon>
        <taxon>Pseudomonadati</taxon>
        <taxon>Planctomycetota</taxon>
        <taxon>Phycisphaerae</taxon>
        <taxon>Sedimentisphaerales</taxon>
        <taxon>Sedimentisphaeraceae</taxon>
        <taxon>Sedimentisphaera</taxon>
    </lineage>
</organism>
<dbReference type="EMBL" id="CP021023">
    <property type="protein sequence ID" value="ARN57202.1"/>
    <property type="molecule type" value="Genomic_DNA"/>
</dbReference>
<proteinExistence type="predicted"/>
<gene>
    <name evidence="2" type="ORF">STSP1_01600</name>
</gene>
<accession>A0A1W6LN82</accession>
<name>A0A1W6LN82_9BACT</name>
<reference evidence="3" key="1">
    <citation type="submission" date="2017-04" db="EMBL/GenBank/DDBJ databases">
        <title>Comparative genomics and description of representatives of a novel lineage of planctomycetes thriving in anoxic sediments.</title>
        <authorList>
            <person name="Spring S."/>
            <person name="Bunk B."/>
            <person name="Sproer C."/>
        </authorList>
    </citation>
    <scope>NUCLEOTIDE SEQUENCE [LARGE SCALE GENOMIC DNA]</scope>
    <source>
        <strain evidence="3">ST-PulAB-D4</strain>
    </source>
</reference>
<sequence>MFKAMRRQKAKVPLNESASSAMSNPADDFATSYASING</sequence>